<sequence>MRRLLRSLAKGEEITQDTSTLENPAILAQLGQAR</sequence>
<evidence type="ECO:0000313" key="2">
    <source>
        <dbReference type="EMBL" id="SOZ40255.1"/>
    </source>
</evidence>
<feature type="region of interest" description="Disordered" evidence="1">
    <location>
        <begin position="1"/>
        <end position="20"/>
    </location>
</feature>
<evidence type="ECO:0000256" key="1">
    <source>
        <dbReference type="SAM" id="MobiDB-lite"/>
    </source>
</evidence>
<gene>
    <name evidence="2" type="ORF">CBM2605_B90001</name>
</gene>
<accession>A0ABY1VC35</accession>
<dbReference type="EMBL" id="OFTC01000048">
    <property type="protein sequence ID" value="SOZ40255.1"/>
    <property type="molecule type" value="Genomic_DNA"/>
</dbReference>
<protein>
    <recommendedName>
        <fullName evidence="4">Acetyl-CoA synthetase</fullName>
    </recommendedName>
</protein>
<name>A0ABY1VC35_9BURK</name>
<organism evidence="2 3">
    <name type="scientific">Cupriavidus neocaledonicus</name>
    <dbReference type="NCBI Taxonomy" id="1040979"/>
    <lineage>
        <taxon>Bacteria</taxon>
        <taxon>Pseudomonadati</taxon>
        <taxon>Pseudomonadota</taxon>
        <taxon>Betaproteobacteria</taxon>
        <taxon>Burkholderiales</taxon>
        <taxon>Burkholderiaceae</taxon>
        <taxon>Cupriavidus</taxon>
    </lineage>
</organism>
<evidence type="ECO:0008006" key="4">
    <source>
        <dbReference type="Google" id="ProtNLM"/>
    </source>
</evidence>
<comment type="caution">
    <text evidence="2">The sequence shown here is derived from an EMBL/GenBank/DDBJ whole genome shotgun (WGS) entry which is preliminary data.</text>
</comment>
<proteinExistence type="predicted"/>
<reference evidence="2 3" key="1">
    <citation type="submission" date="2018-01" db="EMBL/GenBank/DDBJ databases">
        <authorList>
            <person name="Clerissi C."/>
        </authorList>
    </citation>
    <scope>NUCLEOTIDE SEQUENCE [LARGE SCALE GENOMIC DNA]</scope>
    <source>
        <strain evidence="2">Cupriavidus taiwanensis STM 6082</strain>
    </source>
</reference>
<dbReference type="Proteomes" id="UP000256710">
    <property type="component" value="Unassembled WGS sequence"/>
</dbReference>
<evidence type="ECO:0000313" key="3">
    <source>
        <dbReference type="Proteomes" id="UP000256710"/>
    </source>
</evidence>
<keyword evidence="3" id="KW-1185">Reference proteome</keyword>